<evidence type="ECO:0000259" key="10">
    <source>
        <dbReference type="PROSITE" id="PS50035"/>
    </source>
</evidence>
<evidence type="ECO:0000256" key="1">
    <source>
        <dbReference type="ARBA" id="ARBA00004236"/>
    </source>
</evidence>
<dbReference type="PANTHER" id="PTHR21248">
    <property type="entry name" value="CARDIOLIPIN SYNTHASE"/>
    <property type="match status" value="1"/>
</dbReference>
<dbReference type="AlphaFoldDB" id="A0A917KC39"/>
<comment type="subcellular location">
    <subcellularLocation>
        <location evidence="1">Cell membrane</location>
    </subcellularLocation>
</comment>
<keyword evidence="4 9" id="KW-0812">Transmembrane</keyword>
<evidence type="ECO:0000256" key="5">
    <source>
        <dbReference type="ARBA" id="ARBA00022737"/>
    </source>
</evidence>
<feature type="domain" description="PLD phosphodiesterase" evidence="10">
    <location>
        <begin position="195"/>
        <end position="222"/>
    </location>
</feature>
<dbReference type="PROSITE" id="PS50035">
    <property type="entry name" value="PLD"/>
    <property type="match status" value="2"/>
</dbReference>
<dbReference type="GO" id="GO:0008808">
    <property type="term" value="F:cardiolipin synthase activity"/>
    <property type="evidence" value="ECO:0007669"/>
    <property type="project" value="UniProtKB-UniRule"/>
</dbReference>
<dbReference type="GO" id="GO:0032049">
    <property type="term" value="P:cardiolipin biosynthetic process"/>
    <property type="evidence" value="ECO:0007669"/>
    <property type="project" value="UniProtKB-UniRule"/>
</dbReference>
<reference evidence="11" key="2">
    <citation type="submission" date="2020-09" db="EMBL/GenBank/DDBJ databases">
        <authorList>
            <person name="Sun Q."/>
            <person name="Ohkuma M."/>
        </authorList>
    </citation>
    <scope>NUCLEOTIDE SEQUENCE</scope>
    <source>
        <strain evidence="11">JCM 18487</strain>
    </source>
</reference>
<dbReference type="CDD" id="cd09112">
    <property type="entry name" value="PLDc_CLS_2"/>
    <property type="match status" value="1"/>
</dbReference>
<keyword evidence="3" id="KW-0808">Transferase</keyword>
<dbReference type="InterPro" id="IPR025202">
    <property type="entry name" value="PLD-like_dom"/>
</dbReference>
<dbReference type="CDD" id="cd09110">
    <property type="entry name" value="PLDc_CLS_1"/>
    <property type="match status" value="1"/>
</dbReference>
<dbReference type="SMART" id="SM00155">
    <property type="entry name" value="PLDc"/>
    <property type="match status" value="2"/>
</dbReference>
<dbReference type="EC" id="2.7.8.-" evidence="8"/>
<reference evidence="11" key="1">
    <citation type="journal article" date="2014" name="Int. J. Syst. Evol. Microbiol.">
        <title>Complete genome sequence of Corynebacterium casei LMG S-19264T (=DSM 44701T), isolated from a smear-ripened cheese.</title>
        <authorList>
            <consortium name="US DOE Joint Genome Institute (JGI-PGF)"/>
            <person name="Walter F."/>
            <person name="Albersmeier A."/>
            <person name="Kalinowski J."/>
            <person name="Ruckert C."/>
        </authorList>
    </citation>
    <scope>NUCLEOTIDE SEQUENCE</scope>
    <source>
        <strain evidence="11">JCM 18487</strain>
    </source>
</reference>
<sequence>MKVCLLLYAAHATLVVWVALREARHPGRGFTWCVLATLLPFLGPAIYAVAARPVPRRPLARTAASAPIGHQSHLEHPLCATMASAIARLTGNPAVPGRVSVLTNGPEKYDRLLEALQRARRSIDIEYYIFRDDHVGRSVMRALIARAEAGVTVRFLRDGLGSRSLPHTAIAQMAAAGIQCRTFFPLRFPWLTRRLNHRDHCKIVVIDGEEAFVGGINVGDEYTGRCPRTGFWRDTHLHLTGPVVAQLAKVFQVNWAAATPDGHGQRKPRAARLAMLHAFRAQWMAEWGADLIQLHSEPETWFEAYVQTVESGPDTPAENVHHLFFLCLTGAHRTVDITTPYFVPDRDLVMALQSAALRGVRVRLLVPARVDHPIVGWASWTYYEELCNAGVEVYLYERGVLHAKVMTADDRVAVVGAANYDMRSFRLSYEIATVVYSQEAVRSLTDQFERDLADSTRLTAAGLRQRAPVPAWLQQAARVLAPLL</sequence>
<dbReference type="InterPro" id="IPR022924">
    <property type="entry name" value="Cardiolipin_synthase"/>
</dbReference>
<organism evidence="11 12">
    <name type="scientific">Alicyclobacillus cellulosilyticus</name>
    <dbReference type="NCBI Taxonomy" id="1003997"/>
    <lineage>
        <taxon>Bacteria</taxon>
        <taxon>Bacillati</taxon>
        <taxon>Bacillota</taxon>
        <taxon>Bacilli</taxon>
        <taxon>Bacillales</taxon>
        <taxon>Alicyclobacillaceae</taxon>
        <taxon>Alicyclobacillus</taxon>
    </lineage>
</organism>
<dbReference type="InterPro" id="IPR001736">
    <property type="entry name" value="PLipase_D/transphosphatidylase"/>
</dbReference>
<evidence type="ECO:0000256" key="6">
    <source>
        <dbReference type="ARBA" id="ARBA00022989"/>
    </source>
</evidence>
<dbReference type="SUPFAM" id="SSF56024">
    <property type="entry name" value="Phospholipase D/nuclease"/>
    <property type="match status" value="2"/>
</dbReference>
<gene>
    <name evidence="11" type="primary">cls2</name>
    <name evidence="11" type="ORF">GCM10010885_16240</name>
</gene>
<keyword evidence="12" id="KW-1185">Reference proteome</keyword>
<evidence type="ECO:0000256" key="9">
    <source>
        <dbReference type="SAM" id="Phobius"/>
    </source>
</evidence>
<evidence type="ECO:0000256" key="4">
    <source>
        <dbReference type="ARBA" id="ARBA00022692"/>
    </source>
</evidence>
<keyword evidence="2" id="KW-1003">Cell membrane</keyword>
<dbReference type="NCBIfam" id="TIGR04265">
    <property type="entry name" value="bac_cardiolipin"/>
    <property type="match status" value="1"/>
</dbReference>
<evidence type="ECO:0000256" key="3">
    <source>
        <dbReference type="ARBA" id="ARBA00022679"/>
    </source>
</evidence>
<feature type="domain" description="PLD phosphodiesterase" evidence="10">
    <location>
        <begin position="397"/>
        <end position="424"/>
    </location>
</feature>
<keyword evidence="5" id="KW-0677">Repeat</keyword>
<dbReference type="PANTHER" id="PTHR21248:SF22">
    <property type="entry name" value="PHOSPHOLIPASE D"/>
    <property type="match status" value="1"/>
</dbReference>
<comment type="caution">
    <text evidence="11">The sequence shown here is derived from an EMBL/GenBank/DDBJ whole genome shotgun (WGS) entry which is preliminary data.</text>
</comment>
<dbReference type="Proteomes" id="UP000637695">
    <property type="component" value="Unassembled WGS sequence"/>
</dbReference>
<dbReference type="EMBL" id="BMOY01000023">
    <property type="protein sequence ID" value="GGJ07853.1"/>
    <property type="molecule type" value="Genomic_DNA"/>
</dbReference>
<dbReference type="GO" id="GO:0005886">
    <property type="term" value="C:plasma membrane"/>
    <property type="evidence" value="ECO:0007669"/>
    <property type="project" value="UniProtKB-SubCell"/>
</dbReference>
<dbReference type="Gene3D" id="3.30.870.10">
    <property type="entry name" value="Endonuclease Chain A"/>
    <property type="match status" value="2"/>
</dbReference>
<evidence type="ECO:0000256" key="7">
    <source>
        <dbReference type="ARBA" id="ARBA00023136"/>
    </source>
</evidence>
<dbReference type="Pfam" id="PF13091">
    <property type="entry name" value="PLDc_2"/>
    <property type="match status" value="2"/>
</dbReference>
<evidence type="ECO:0000313" key="12">
    <source>
        <dbReference type="Proteomes" id="UP000637695"/>
    </source>
</evidence>
<accession>A0A917KC39</accession>
<keyword evidence="7 9" id="KW-0472">Membrane</keyword>
<protein>
    <recommendedName>
        <fullName evidence="8">Cardiolipin synthase</fullName>
        <ecNumber evidence="8">2.7.8.-</ecNumber>
    </recommendedName>
</protein>
<proteinExistence type="predicted"/>
<evidence type="ECO:0000256" key="2">
    <source>
        <dbReference type="ARBA" id="ARBA00022475"/>
    </source>
</evidence>
<feature type="transmembrane region" description="Helical" evidence="9">
    <location>
        <begin position="31"/>
        <end position="51"/>
    </location>
</feature>
<keyword evidence="6 9" id="KW-1133">Transmembrane helix</keyword>
<name>A0A917KC39_9BACL</name>
<evidence type="ECO:0000313" key="11">
    <source>
        <dbReference type="EMBL" id="GGJ07853.1"/>
    </source>
</evidence>
<dbReference type="RefSeq" id="WP_188882330.1">
    <property type="nucleotide sequence ID" value="NZ_BMOY01000023.1"/>
</dbReference>
<evidence type="ECO:0000256" key="8">
    <source>
        <dbReference type="NCBIfam" id="TIGR04265"/>
    </source>
</evidence>